<gene>
    <name evidence="2" type="ORF">JOF56_003383</name>
</gene>
<accession>A0ABS4TEY9</accession>
<feature type="signal peptide" evidence="1">
    <location>
        <begin position="1"/>
        <end position="25"/>
    </location>
</feature>
<evidence type="ECO:0000256" key="1">
    <source>
        <dbReference type="SAM" id="SignalP"/>
    </source>
</evidence>
<proteinExistence type="predicted"/>
<reference evidence="2 3" key="1">
    <citation type="submission" date="2021-03" db="EMBL/GenBank/DDBJ databases">
        <title>Sequencing the genomes of 1000 actinobacteria strains.</title>
        <authorList>
            <person name="Klenk H.-P."/>
        </authorList>
    </citation>
    <scope>NUCLEOTIDE SEQUENCE [LARGE SCALE GENOMIC DNA]</scope>
    <source>
        <strain evidence="2 3">DSM 46670</strain>
    </source>
</reference>
<organism evidence="2 3">
    <name type="scientific">Kibdelosporangium banguiense</name>
    <dbReference type="NCBI Taxonomy" id="1365924"/>
    <lineage>
        <taxon>Bacteria</taxon>
        <taxon>Bacillati</taxon>
        <taxon>Actinomycetota</taxon>
        <taxon>Actinomycetes</taxon>
        <taxon>Pseudonocardiales</taxon>
        <taxon>Pseudonocardiaceae</taxon>
        <taxon>Kibdelosporangium</taxon>
    </lineage>
</organism>
<keyword evidence="3" id="KW-1185">Reference proteome</keyword>
<protein>
    <submittedName>
        <fullName evidence="2">Uncharacterized protein</fullName>
    </submittedName>
</protein>
<comment type="caution">
    <text evidence="2">The sequence shown here is derived from an EMBL/GenBank/DDBJ whole genome shotgun (WGS) entry which is preliminary data.</text>
</comment>
<dbReference type="Proteomes" id="UP001519332">
    <property type="component" value="Unassembled WGS sequence"/>
</dbReference>
<dbReference type="EMBL" id="JAGINW010000001">
    <property type="protein sequence ID" value="MBP2322998.1"/>
    <property type="molecule type" value="Genomic_DNA"/>
</dbReference>
<dbReference type="RefSeq" id="WP_209638839.1">
    <property type="nucleotide sequence ID" value="NZ_JAGINW010000001.1"/>
</dbReference>
<feature type="chain" id="PRO_5045402995" evidence="1">
    <location>
        <begin position="26"/>
        <end position="356"/>
    </location>
</feature>
<evidence type="ECO:0000313" key="3">
    <source>
        <dbReference type="Proteomes" id="UP001519332"/>
    </source>
</evidence>
<keyword evidence="1" id="KW-0732">Signal</keyword>
<name>A0ABS4TEY9_9PSEU</name>
<sequence length="356" mass="38750">MRLRSLLISIITVLLGITVSVPAQASIGDVWAFAYNDKPAPGPVFGLMDPSHQWTPTGPASEVRSYGTGRYEVRFAKTANKVGIPHVTAVNPKPHYCQLVGWKPSFSTGYEHVWVDCYAFGGVPADSRFTVMFTGSSGFSPFGTDKHAYIHSAYDGTILDEYNSEGLANYVGWGGPGTGEWKVWLPMSGPPDESGNFQATAVNDKPARCKISEWYPGASGQTVVVRCYDYNSKPFDTGWTLSYNRERPVVGAIGPPKLFGYVWVNPALPSQTNYNSLGAVNTVFFGPGQYLVTFPKVGMLEDHVQVTAFGKGSEHCGLEDLWGTSGGNAVVRNVNCFDEFGKRAKSDSFVAYTSRN</sequence>
<evidence type="ECO:0000313" key="2">
    <source>
        <dbReference type="EMBL" id="MBP2322998.1"/>
    </source>
</evidence>